<accession>A0A8H5I0Y6</accession>
<evidence type="ECO:0000313" key="3">
    <source>
        <dbReference type="EMBL" id="KAF5392996.1"/>
    </source>
</evidence>
<sequence length="472" mass="52520">MPSNISYRIRRNGVLNLPRGSSTSKTVAEALLEKDVEQHHLYFNTSQFHNHLAHHLLAALDLGATAGLLQKIYDVEERMQRPIILEEKDRDIQITEENWSEYLGTKHQNAYSGFVDFFNLRISTFGVMKTIDEFIFSPAAQENSMLPRFMGGVGHPFILLGYALEFGNDGLVATALASTCIHDPFIPLAFEPSFNPTSSPGVPVLEILHLLSSSSSFEPIPYPKVGIPFGVGFQYYSKEDKAIGELCSKFHVSESATDSEMQEKIKELVWASVLMLFATGKEGREPRLDFFLMHLVTASLFLQSFVRVLEKQEHKTIIIKAFLPFIISISLFNGRPTIKPELIMAATDKPRPPHGPGSSLHKRSEQGGIGSPLNDEDYNPWSALIEASLYATDSHVLKTMRTLVMAARDYGDTPAGSITGAKAIPGASKLDGSIFVRAAGVLMDYMGWTTFGEKEREDWDRSGLGWDDAWKN</sequence>
<dbReference type="Proteomes" id="UP000518752">
    <property type="component" value="Unassembled WGS sequence"/>
</dbReference>
<protein>
    <recommendedName>
        <fullName evidence="5">Oxidoreductase AflY</fullName>
    </recommendedName>
</protein>
<dbReference type="Pfam" id="PF14027">
    <property type="entry name" value="Questin_oxidase"/>
    <property type="match status" value="1"/>
</dbReference>
<dbReference type="PANTHER" id="PTHR35870">
    <property type="entry name" value="PROTEIN, PUTATIVE (AFU_ORTHOLOGUE AFUA_5G03330)-RELATED"/>
    <property type="match status" value="1"/>
</dbReference>
<evidence type="ECO:0008006" key="5">
    <source>
        <dbReference type="Google" id="ProtNLM"/>
    </source>
</evidence>
<dbReference type="GO" id="GO:0016491">
    <property type="term" value="F:oxidoreductase activity"/>
    <property type="evidence" value="ECO:0007669"/>
    <property type="project" value="UniProtKB-KW"/>
</dbReference>
<dbReference type="PANTHER" id="PTHR35870:SF1">
    <property type="entry name" value="PROTEIN, PUTATIVE (AFU_ORTHOLOGUE AFUA_5G03330)-RELATED"/>
    <property type="match status" value="1"/>
</dbReference>
<keyword evidence="1" id="KW-0560">Oxidoreductase</keyword>
<dbReference type="InterPro" id="IPR025337">
    <property type="entry name" value="Questin_oxidase-like"/>
</dbReference>
<dbReference type="AlphaFoldDB" id="A0A8H5I0Y6"/>
<name>A0A8H5I0Y6_9AGAR</name>
<gene>
    <name evidence="3" type="ORF">D9757_001148</name>
</gene>
<evidence type="ECO:0000313" key="4">
    <source>
        <dbReference type="Proteomes" id="UP000518752"/>
    </source>
</evidence>
<comment type="caution">
    <text evidence="3">The sequence shown here is derived from an EMBL/GenBank/DDBJ whole genome shotgun (WGS) entry which is preliminary data.</text>
</comment>
<reference evidence="3 4" key="1">
    <citation type="journal article" date="2020" name="ISME J.">
        <title>Uncovering the hidden diversity of litter-decomposition mechanisms in mushroom-forming fungi.</title>
        <authorList>
            <person name="Floudas D."/>
            <person name="Bentzer J."/>
            <person name="Ahren D."/>
            <person name="Johansson T."/>
            <person name="Persson P."/>
            <person name="Tunlid A."/>
        </authorList>
    </citation>
    <scope>NUCLEOTIDE SEQUENCE [LARGE SCALE GENOMIC DNA]</scope>
    <source>
        <strain evidence="3 4">CBS 406.79</strain>
    </source>
</reference>
<feature type="region of interest" description="Disordered" evidence="2">
    <location>
        <begin position="348"/>
        <end position="372"/>
    </location>
</feature>
<evidence type="ECO:0000256" key="1">
    <source>
        <dbReference type="ARBA" id="ARBA00023002"/>
    </source>
</evidence>
<dbReference type="OrthoDB" id="10004862at2759"/>
<keyword evidence="4" id="KW-1185">Reference proteome</keyword>
<organism evidence="3 4">
    <name type="scientific">Collybiopsis confluens</name>
    <dbReference type="NCBI Taxonomy" id="2823264"/>
    <lineage>
        <taxon>Eukaryota</taxon>
        <taxon>Fungi</taxon>
        <taxon>Dikarya</taxon>
        <taxon>Basidiomycota</taxon>
        <taxon>Agaricomycotina</taxon>
        <taxon>Agaricomycetes</taxon>
        <taxon>Agaricomycetidae</taxon>
        <taxon>Agaricales</taxon>
        <taxon>Marasmiineae</taxon>
        <taxon>Omphalotaceae</taxon>
        <taxon>Collybiopsis</taxon>
    </lineage>
</organism>
<dbReference type="EMBL" id="JAACJN010000003">
    <property type="protein sequence ID" value="KAF5392996.1"/>
    <property type="molecule type" value="Genomic_DNA"/>
</dbReference>
<proteinExistence type="predicted"/>
<evidence type="ECO:0000256" key="2">
    <source>
        <dbReference type="SAM" id="MobiDB-lite"/>
    </source>
</evidence>